<keyword evidence="5 7" id="KW-1133">Transmembrane helix</keyword>
<feature type="transmembrane region" description="Helical" evidence="7">
    <location>
        <begin position="68"/>
        <end position="86"/>
    </location>
</feature>
<dbReference type="InterPro" id="IPR027417">
    <property type="entry name" value="P-loop_NTPase"/>
</dbReference>
<evidence type="ECO:0000256" key="5">
    <source>
        <dbReference type="ARBA" id="ARBA00022989"/>
    </source>
</evidence>
<keyword evidence="2" id="KW-0813">Transport</keyword>
<dbReference type="GO" id="GO:0016887">
    <property type="term" value="F:ATP hydrolysis activity"/>
    <property type="evidence" value="ECO:0007669"/>
    <property type="project" value="InterPro"/>
</dbReference>
<dbReference type="VEuPathDB" id="FungiDB:PPTG_22442"/>
<dbReference type="Gene3D" id="3.40.50.300">
    <property type="entry name" value="P-loop containing nucleotide triphosphate hydrolases"/>
    <property type="match status" value="1"/>
</dbReference>
<dbReference type="GO" id="GO:0140359">
    <property type="term" value="F:ABC-type transporter activity"/>
    <property type="evidence" value="ECO:0007669"/>
    <property type="project" value="InterPro"/>
</dbReference>
<feature type="transmembrane region" description="Helical" evidence="7">
    <location>
        <begin position="833"/>
        <end position="853"/>
    </location>
</feature>
<dbReference type="GO" id="GO:0005524">
    <property type="term" value="F:ATP binding"/>
    <property type="evidence" value="ECO:0007669"/>
    <property type="project" value="InterPro"/>
</dbReference>
<dbReference type="OMA" id="FSEWWLL"/>
<keyword evidence="4" id="KW-0677">Repeat</keyword>
<evidence type="ECO:0000256" key="1">
    <source>
        <dbReference type="ARBA" id="ARBA00004141"/>
    </source>
</evidence>
<dbReference type="PROSITE" id="PS50893">
    <property type="entry name" value="ABC_TRANSPORTER_2"/>
    <property type="match status" value="1"/>
</dbReference>
<dbReference type="PANTHER" id="PTHR19229:SF36">
    <property type="entry name" value="ATP-BINDING CASSETTE SUB-FAMILY A MEMBER 2"/>
    <property type="match status" value="1"/>
</dbReference>
<gene>
    <name evidence="9" type="ORF">PPTG_22442</name>
</gene>
<dbReference type="Proteomes" id="UP000018817">
    <property type="component" value="Unassembled WGS sequence"/>
</dbReference>
<dbReference type="SUPFAM" id="SSF52540">
    <property type="entry name" value="P-loop containing nucleoside triphosphate hydrolases"/>
    <property type="match status" value="1"/>
</dbReference>
<evidence type="ECO:0000256" key="7">
    <source>
        <dbReference type="SAM" id="Phobius"/>
    </source>
</evidence>
<proteinExistence type="predicted"/>
<organism evidence="9 10">
    <name type="scientific">Phytophthora nicotianae (strain INRA-310)</name>
    <name type="common">Phytophthora parasitica</name>
    <dbReference type="NCBI Taxonomy" id="761204"/>
    <lineage>
        <taxon>Eukaryota</taxon>
        <taxon>Sar</taxon>
        <taxon>Stramenopiles</taxon>
        <taxon>Oomycota</taxon>
        <taxon>Peronosporomycetes</taxon>
        <taxon>Peronosporales</taxon>
        <taxon>Peronosporaceae</taxon>
        <taxon>Phytophthora</taxon>
    </lineage>
</organism>
<name>W2QIL4_PHYN3</name>
<dbReference type="Pfam" id="PF12698">
    <property type="entry name" value="ABC2_membrane_3"/>
    <property type="match status" value="1"/>
</dbReference>
<dbReference type="AlphaFoldDB" id="W2QIL4"/>
<dbReference type="GO" id="GO:0016020">
    <property type="term" value="C:membrane"/>
    <property type="evidence" value="ECO:0007669"/>
    <property type="project" value="UniProtKB-SubCell"/>
</dbReference>
<evidence type="ECO:0000256" key="2">
    <source>
        <dbReference type="ARBA" id="ARBA00022448"/>
    </source>
</evidence>
<dbReference type="EMBL" id="KI669576">
    <property type="protein sequence ID" value="ETN13008.1"/>
    <property type="molecule type" value="Genomic_DNA"/>
</dbReference>
<reference evidence="10" key="1">
    <citation type="submission" date="2011-12" db="EMBL/GenBank/DDBJ databases">
        <authorList>
            <consortium name="The Broad Institute Genome Sequencing Platform"/>
            <person name="Russ C."/>
            <person name="Tyler B."/>
            <person name="Panabieres F."/>
            <person name="Shan W."/>
            <person name="Tripathy S."/>
            <person name="Grunwald N."/>
            <person name="Machado M."/>
            <person name="Young S.K."/>
            <person name="Zeng Q."/>
            <person name="Gargeya S."/>
            <person name="Fitzgerald M."/>
            <person name="Haas B."/>
            <person name="Abouelleil A."/>
            <person name="Alvarado L."/>
            <person name="Arachchi H.M."/>
            <person name="Berlin A."/>
            <person name="Chapman S.B."/>
            <person name="Gearin G."/>
            <person name="Goldberg J."/>
            <person name="Griggs A."/>
            <person name="Gujja S."/>
            <person name="Hansen M."/>
            <person name="Heiman D."/>
            <person name="Howarth C."/>
            <person name="Larimer J."/>
            <person name="Lui A."/>
            <person name="MacDonald P.J.P."/>
            <person name="McCowen C."/>
            <person name="Montmayeur A."/>
            <person name="Murphy C."/>
            <person name="Neiman D."/>
            <person name="Pearson M."/>
            <person name="Priest M."/>
            <person name="Roberts A."/>
            <person name="Saif S."/>
            <person name="Shea T."/>
            <person name="Sisk P."/>
            <person name="Stolte C."/>
            <person name="Sykes S."/>
            <person name="Wortman J."/>
            <person name="Nusbaum C."/>
            <person name="Birren B."/>
        </authorList>
    </citation>
    <scope>NUCLEOTIDE SEQUENCE [LARGE SCALE GENOMIC DNA]</scope>
    <source>
        <strain evidence="10">INRA-310</strain>
    </source>
</reference>
<keyword evidence="6 7" id="KW-0472">Membrane</keyword>
<evidence type="ECO:0000259" key="8">
    <source>
        <dbReference type="PROSITE" id="PS50893"/>
    </source>
</evidence>
<dbReference type="InterPro" id="IPR026082">
    <property type="entry name" value="ABCA"/>
</dbReference>
<comment type="subcellular location">
    <subcellularLocation>
        <location evidence="1">Membrane</location>
        <topology evidence="1">Multi-pass membrane protein</topology>
    </subcellularLocation>
</comment>
<dbReference type="STRING" id="761204.W2QIL4"/>
<dbReference type="Pfam" id="PF00005">
    <property type="entry name" value="ABC_tran"/>
    <property type="match status" value="1"/>
</dbReference>
<dbReference type="InterPro" id="IPR017871">
    <property type="entry name" value="ABC_transporter-like_CS"/>
</dbReference>
<accession>W2QIL4</accession>
<feature type="domain" description="ABC transporter" evidence="8">
    <location>
        <begin position="117"/>
        <end position="357"/>
    </location>
</feature>
<evidence type="ECO:0000256" key="3">
    <source>
        <dbReference type="ARBA" id="ARBA00022692"/>
    </source>
</evidence>
<evidence type="ECO:0000256" key="4">
    <source>
        <dbReference type="ARBA" id="ARBA00022737"/>
    </source>
</evidence>
<feature type="transmembrane region" description="Helical" evidence="7">
    <location>
        <begin position="758"/>
        <end position="779"/>
    </location>
</feature>
<dbReference type="GeneID" id="20191041"/>
<dbReference type="GO" id="GO:0005319">
    <property type="term" value="F:lipid transporter activity"/>
    <property type="evidence" value="ECO:0007669"/>
    <property type="project" value="TreeGrafter"/>
</dbReference>
<evidence type="ECO:0000256" key="6">
    <source>
        <dbReference type="ARBA" id="ARBA00023136"/>
    </source>
</evidence>
<dbReference type="InterPro" id="IPR013525">
    <property type="entry name" value="ABC2_TM"/>
</dbReference>
<feature type="transmembrane region" description="Helical" evidence="7">
    <location>
        <begin position="496"/>
        <end position="515"/>
    </location>
</feature>
<dbReference type="RefSeq" id="XP_008902100.1">
    <property type="nucleotide sequence ID" value="XM_008903852.1"/>
</dbReference>
<keyword evidence="3 7" id="KW-0812">Transmembrane</keyword>
<feature type="transmembrane region" description="Helical" evidence="7">
    <location>
        <begin position="708"/>
        <end position="730"/>
    </location>
</feature>
<dbReference type="PROSITE" id="PS00211">
    <property type="entry name" value="ABC_TRANSPORTER_1"/>
    <property type="match status" value="1"/>
</dbReference>
<protein>
    <recommendedName>
        <fullName evidence="8">ABC transporter domain-containing protein</fullName>
    </recommendedName>
</protein>
<dbReference type="InterPro" id="IPR003439">
    <property type="entry name" value="ABC_transporter-like_ATP-bd"/>
</dbReference>
<evidence type="ECO:0000313" key="9">
    <source>
        <dbReference type="EMBL" id="ETN13008.1"/>
    </source>
</evidence>
<evidence type="ECO:0000313" key="10">
    <source>
        <dbReference type="Proteomes" id="UP000018817"/>
    </source>
</evidence>
<dbReference type="CDD" id="cd03263">
    <property type="entry name" value="ABC_subfamily_A"/>
    <property type="match status" value="1"/>
</dbReference>
<feature type="transmembrane region" description="Helical" evidence="7">
    <location>
        <begin position="799"/>
        <end position="821"/>
    </location>
</feature>
<reference evidence="9 10" key="2">
    <citation type="submission" date="2013-11" db="EMBL/GenBank/DDBJ databases">
        <title>The Genome Sequence of Phytophthora parasitica INRA-310.</title>
        <authorList>
            <consortium name="The Broad Institute Genomics Platform"/>
            <person name="Russ C."/>
            <person name="Tyler B."/>
            <person name="Panabieres F."/>
            <person name="Shan W."/>
            <person name="Tripathy S."/>
            <person name="Grunwald N."/>
            <person name="Machado M."/>
            <person name="Johnson C.S."/>
            <person name="Arredondo F."/>
            <person name="Hong C."/>
            <person name="Coffey M."/>
            <person name="Young S.K."/>
            <person name="Zeng Q."/>
            <person name="Gargeya S."/>
            <person name="Fitzgerald M."/>
            <person name="Abouelleil A."/>
            <person name="Alvarado L."/>
            <person name="Chapman S.B."/>
            <person name="Gainer-Dewar J."/>
            <person name="Goldberg J."/>
            <person name="Griggs A."/>
            <person name="Gujja S."/>
            <person name="Hansen M."/>
            <person name="Howarth C."/>
            <person name="Imamovic A."/>
            <person name="Ireland A."/>
            <person name="Larimer J."/>
            <person name="McCowan C."/>
            <person name="Murphy C."/>
            <person name="Pearson M."/>
            <person name="Poon T.W."/>
            <person name="Priest M."/>
            <person name="Roberts A."/>
            <person name="Saif S."/>
            <person name="Shea T."/>
            <person name="Sykes S."/>
            <person name="Wortman J."/>
            <person name="Nusbaum C."/>
            <person name="Birren B."/>
        </authorList>
    </citation>
    <scope>NUCLEOTIDE SEQUENCE [LARGE SCALE GENOMIC DNA]</scope>
    <source>
        <strain evidence="9 10">INRA-310</strain>
    </source>
</reference>
<sequence length="990" mass="109031">MVAFFAMYAISQGFTTGTAESTKTFGSVLSPVALCLGIAVLANAEETGEGVQFSTMDTLSDNYRLSTALMMFAFDTILYTILGLYFEKVMPKEYGTSLKWYFPVSPSYWRSRKQKQVTVDDAAGGAVGDIAVDMNPNFEPVSTELQQQALHGEALTVKRLRKVFQVPGGEKIAVKGLDVTIGNATYRGLSINEDMDEMRRSLGICFQHDVLFPELTVQEHLQFFGQIKGYANEELQAVVDRQIREVGLTEKRNSKPNDLSGGMKRKLSVAVSLLGDSSLVFLDEPTSGMDPYSRRSTWEILLNNRNDRVMVLTTHFMDEADILGDRIAIMAEGEMRCCGSSLFLKNRFGAGYNLTLVKDDAKCDDDAVAAFVQSFVPAAVLLSNVGSEIAFQLPLHSSSEFATMFAEMDRQLQTLGLLSYGVSVTTLEEVFIKVAELSDEHNQHTLGKHVTRANSAGSDGFYQPCDEIITTESIFRRHLRALLLKRFRYAKRDKKTIIYVAALPVLLIAAGLGILKSSMAINDDPLKALTTDEYSGSATPTPYFCQVGAGAGDWCSDVMASSYYSGADAQALSIPEPAFDSNSPTVFGVTYTDPALNASGYTGYSVAMGQEAFERGYGKGADLVEGQYGGYLVYGDSSQNLFGYNVFTNTTGSHSSAIFKALMDQAVYRFFASNNSTDSASNLNLKVNNHPLPYTDAAESVFSSNTSFVAALFVCIAFTFLPASIVVFLVKEKQAEHNSKHQQLVSGVSLPAFWLSNYIWDLIMYVFPCVSSLILINVFEISALTGQDCDSCSSETFPAVILLFVLFGLAICPFTYCLSFLFKEHASAQTFTIVLNFMIGVVLMITSFILDLFDSTSDVNSVLKFFYRFSPLFNLGNGLLSMVTNDVDSVQYSEDGTTSPFSTDVMGWELLYLAQVVVMERQNDFARFKVRSSNNEVKLSKMFALVEDVKAKMHIREYSVSQTTLEQIFNSFASQQEEEQGAIRGVYQGA</sequence>
<dbReference type="PANTHER" id="PTHR19229">
    <property type="entry name" value="ATP-BINDING CASSETTE TRANSPORTER SUBFAMILY A ABCA"/>
    <property type="match status" value="1"/>
</dbReference>